<evidence type="ECO:0000313" key="2">
    <source>
        <dbReference type="EMBL" id="OGM65361.1"/>
    </source>
</evidence>
<evidence type="ECO:0000256" key="1">
    <source>
        <dbReference type="SAM" id="Phobius"/>
    </source>
</evidence>
<dbReference type="EMBL" id="MGHH01000005">
    <property type="protein sequence ID" value="OGM65361.1"/>
    <property type="molecule type" value="Genomic_DNA"/>
</dbReference>
<comment type="caution">
    <text evidence="2">The sequence shown here is derived from an EMBL/GenBank/DDBJ whole genome shotgun (WGS) entry which is preliminary data.</text>
</comment>
<evidence type="ECO:0000313" key="3">
    <source>
        <dbReference type="Proteomes" id="UP000176725"/>
    </source>
</evidence>
<evidence type="ECO:0008006" key="4">
    <source>
        <dbReference type="Google" id="ProtNLM"/>
    </source>
</evidence>
<feature type="transmembrane region" description="Helical" evidence="1">
    <location>
        <begin position="18"/>
        <end position="39"/>
    </location>
</feature>
<protein>
    <recommendedName>
        <fullName evidence="4">DUF4900 domain-containing protein</fullName>
    </recommendedName>
</protein>
<proteinExistence type="predicted"/>
<dbReference type="AlphaFoldDB" id="A0A1F8BMN7"/>
<dbReference type="Proteomes" id="UP000176725">
    <property type="component" value="Unassembled WGS sequence"/>
</dbReference>
<keyword evidence="1" id="KW-1133">Transmembrane helix</keyword>
<accession>A0A1F8BMN7</accession>
<dbReference type="STRING" id="1802521.A2893_01375"/>
<name>A0A1F8BMN7_9BACT</name>
<keyword evidence="1" id="KW-0472">Membrane</keyword>
<gene>
    <name evidence="2" type="ORF">A2893_01375</name>
</gene>
<reference evidence="2 3" key="1">
    <citation type="journal article" date="2016" name="Nat. Commun.">
        <title>Thousands of microbial genomes shed light on interconnected biogeochemical processes in an aquifer system.</title>
        <authorList>
            <person name="Anantharaman K."/>
            <person name="Brown C.T."/>
            <person name="Hug L.A."/>
            <person name="Sharon I."/>
            <person name="Castelle C.J."/>
            <person name="Probst A.J."/>
            <person name="Thomas B.C."/>
            <person name="Singh A."/>
            <person name="Wilkins M.J."/>
            <person name="Karaoz U."/>
            <person name="Brodie E.L."/>
            <person name="Williams K.H."/>
            <person name="Hubbard S.S."/>
            <person name="Banfield J.F."/>
        </authorList>
    </citation>
    <scope>NUCLEOTIDE SEQUENCE [LARGE SCALE GENOMIC DNA]</scope>
</reference>
<organism evidence="2 3">
    <name type="scientific">Candidatus Woesebacteria bacterium RIFCSPLOWO2_01_FULL_39_25</name>
    <dbReference type="NCBI Taxonomy" id="1802521"/>
    <lineage>
        <taxon>Bacteria</taxon>
        <taxon>Candidatus Woeseibacteriota</taxon>
    </lineage>
</organism>
<sequence>MKVPAMVRRIWKGTITPALLVITGAFLVVLYGILFVLSLQFDYSNRQVGGEQALHVAEAGVNYYRWHLAHDPDDFTDGTGQAGPYEHEYYDPQGNAVGKYSLTISPPEEGSSIVTIKSNGWTYQYPKIKRAVTVQYGIPSFARYSFLSNSSSWYGSGITVNGLVHSNNGIRMDGTNTSLVTSAQETYMCGSETGCSPPQQRPGVWGSGGDQGLWQYPVTAVDFDEISLDLTNMRDAAQTEGLYLGPSTKSGYHIIFSSNGTFTLKRVNSTNYIRGYSTPGQGIGAEGQGGCRRLYQLITGETTLGTYNVSDTPIVFAEDDLWVEGAIRGRITVVSASFPIQSSQRDIWIRNNLTYTAYDGSDVLGLVSQDNIFFIRDVPNDFKIDAVLMAQKGKIIRHGYYSSCSGTSSGAVKNSLTINGALINYYKSYWNFVSGSTLVSGFTTRTINYDTNLLYAPPPYFPTSGEYEFISWREER</sequence>
<keyword evidence="1" id="KW-0812">Transmembrane</keyword>